<comment type="similarity">
    <text evidence="1 7">Belongs to the bacterial ribosomal protein bS20 family.</text>
</comment>
<protein>
    <recommendedName>
        <fullName evidence="6 7">Small ribosomal subunit protein bS20</fullName>
    </recommendedName>
</protein>
<dbReference type="GO" id="GO:0015935">
    <property type="term" value="C:small ribosomal subunit"/>
    <property type="evidence" value="ECO:0007669"/>
    <property type="project" value="TreeGrafter"/>
</dbReference>
<keyword evidence="4 7" id="KW-0689">Ribosomal protein</keyword>
<evidence type="ECO:0000256" key="2">
    <source>
        <dbReference type="ARBA" id="ARBA00022730"/>
    </source>
</evidence>
<proteinExistence type="inferred from homology"/>
<dbReference type="GO" id="GO:0070181">
    <property type="term" value="F:small ribosomal subunit rRNA binding"/>
    <property type="evidence" value="ECO:0007669"/>
    <property type="project" value="TreeGrafter"/>
</dbReference>
<keyword evidence="2 7" id="KW-0699">rRNA-binding</keyword>
<organism evidence="8 9">
    <name type="scientific">Candidatus Kuenenbacteria bacterium GW2011_GWA2_42_15</name>
    <dbReference type="NCBI Taxonomy" id="1618677"/>
    <lineage>
        <taxon>Bacteria</taxon>
        <taxon>Candidatus Kueneniibacteriota</taxon>
    </lineage>
</organism>
<dbReference type="GO" id="GO:0005829">
    <property type="term" value="C:cytosol"/>
    <property type="evidence" value="ECO:0007669"/>
    <property type="project" value="TreeGrafter"/>
</dbReference>
<evidence type="ECO:0000313" key="8">
    <source>
        <dbReference type="EMBL" id="KKS39527.1"/>
    </source>
</evidence>
<dbReference type="Proteomes" id="UP000034516">
    <property type="component" value="Unassembled WGS sequence"/>
</dbReference>
<keyword evidence="5 7" id="KW-0687">Ribonucleoprotein</keyword>
<evidence type="ECO:0000256" key="3">
    <source>
        <dbReference type="ARBA" id="ARBA00022884"/>
    </source>
</evidence>
<dbReference type="Gene3D" id="1.20.58.110">
    <property type="entry name" value="Ribosomal protein S20"/>
    <property type="match status" value="1"/>
</dbReference>
<dbReference type="InterPro" id="IPR002583">
    <property type="entry name" value="Ribosomal_bS20"/>
</dbReference>
<evidence type="ECO:0000256" key="5">
    <source>
        <dbReference type="ARBA" id="ARBA00023274"/>
    </source>
</evidence>
<evidence type="ECO:0000256" key="7">
    <source>
        <dbReference type="HAMAP-Rule" id="MF_00500"/>
    </source>
</evidence>
<keyword evidence="3 7" id="KW-0694">RNA-binding</keyword>
<evidence type="ECO:0000256" key="1">
    <source>
        <dbReference type="ARBA" id="ARBA00007634"/>
    </source>
</evidence>
<reference evidence="8 9" key="1">
    <citation type="journal article" date="2015" name="Nature">
        <title>rRNA introns, odd ribosomes, and small enigmatic genomes across a large radiation of phyla.</title>
        <authorList>
            <person name="Brown C.T."/>
            <person name="Hug L.A."/>
            <person name="Thomas B.C."/>
            <person name="Sharon I."/>
            <person name="Castelle C.J."/>
            <person name="Singh A."/>
            <person name="Wilkins M.J."/>
            <person name="Williams K.H."/>
            <person name="Banfield J.F."/>
        </authorList>
    </citation>
    <scope>NUCLEOTIDE SEQUENCE [LARGE SCALE GENOMIC DNA]</scope>
</reference>
<name>A0A0G0YS90_9BACT</name>
<comment type="function">
    <text evidence="7">Binds directly to 16S ribosomal RNA.</text>
</comment>
<dbReference type="GO" id="GO:0003735">
    <property type="term" value="F:structural constituent of ribosome"/>
    <property type="evidence" value="ECO:0007669"/>
    <property type="project" value="InterPro"/>
</dbReference>
<evidence type="ECO:0000313" key="9">
    <source>
        <dbReference type="Proteomes" id="UP000034516"/>
    </source>
</evidence>
<dbReference type="SUPFAM" id="SSF46992">
    <property type="entry name" value="Ribosomal protein S20"/>
    <property type="match status" value="1"/>
</dbReference>
<dbReference type="InterPro" id="IPR036510">
    <property type="entry name" value="Ribosomal_bS20_sf"/>
</dbReference>
<accession>A0A0G0YS90</accession>
<sequence length="90" mass="10252">MPQLKQSAKRLRQSQKKAAVNKKIKDSLDYLARQFKKAVASAETEKAKSLSQQLIKAIDKACEKHIYQKNNAARKKSRIMKKLNGLLAKK</sequence>
<dbReference type="HAMAP" id="MF_00500">
    <property type="entry name" value="Ribosomal_bS20"/>
    <property type="match status" value="1"/>
</dbReference>
<dbReference type="GO" id="GO:0006412">
    <property type="term" value="P:translation"/>
    <property type="evidence" value="ECO:0007669"/>
    <property type="project" value="UniProtKB-UniRule"/>
</dbReference>
<comment type="caution">
    <text evidence="8">The sequence shown here is derived from an EMBL/GenBank/DDBJ whole genome shotgun (WGS) entry which is preliminary data.</text>
</comment>
<dbReference type="PANTHER" id="PTHR33398:SF1">
    <property type="entry name" value="SMALL RIBOSOMAL SUBUNIT PROTEIN BS20C"/>
    <property type="match status" value="1"/>
</dbReference>
<dbReference type="NCBIfam" id="TIGR00029">
    <property type="entry name" value="S20"/>
    <property type="match status" value="1"/>
</dbReference>
<dbReference type="PANTHER" id="PTHR33398">
    <property type="entry name" value="30S RIBOSOMAL PROTEIN S20"/>
    <property type="match status" value="1"/>
</dbReference>
<gene>
    <name evidence="7" type="primary">rpsT</name>
    <name evidence="8" type="ORF">UV02_C0068G0010</name>
</gene>
<evidence type="ECO:0000256" key="6">
    <source>
        <dbReference type="ARBA" id="ARBA00035136"/>
    </source>
</evidence>
<dbReference type="EMBL" id="LCCW01000068">
    <property type="protein sequence ID" value="KKS39527.1"/>
    <property type="molecule type" value="Genomic_DNA"/>
</dbReference>
<dbReference type="AlphaFoldDB" id="A0A0G0YS90"/>
<evidence type="ECO:0000256" key="4">
    <source>
        <dbReference type="ARBA" id="ARBA00022980"/>
    </source>
</evidence>
<dbReference type="Pfam" id="PF01649">
    <property type="entry name" value="Ribosomal_S20p"/>
    <property type="match status" value="1"/>
</dbReference>